<organism evidence="1 2">
    <name type="scientific">Hymenobacter sedentarius</name>
    <dbReference type="NCBI Taxonomy" id="1411621"/>
    <lineage>
        <taxon>Bacteria</taxon>
        <taxon>Pseudomonadati</taxon>
        <taxon>Bacteroidota</taxon>
        <taxon>Cytophagia</taxon>
        <taxon>Cytophagales</taxon>
        <taxon>Hymenobacteraceae</taxon>
        <taxon>Hymenobacter</taxon>
    </lineage>
</organism>
<proteinExistence type="predicted"/>
<dbReference type="KEGG" id="hyg:AUC43_04705"/>
<dbReference type="STRING" id="1411621.AUC43_04705"/>
<protein>
    <recommendedName>
        <fullName evidence="3">Type IX secretion system membrane protein PorP/SprF</fullName>
    </recommendedName>
</protein>
<evidence type="ECO:0000313" key="2">
    <source>
        <dbReference type="Proteomes" id="UP000059542"/>
    </source>
</evidence>
<dbReference type="EMBL" id="CP013909">
    <property type="protein sequence ID" value="ALW84446.1"/>
    <property type="molecule type" value="Genomic_DNA"/>
</dbReference>
<sequence length="370" mass="40029">MWPYIRVPGRTNPRFGRVMPLTMPAFCLPLLLRMRLGLAAAVLLGAAGGVRGQDVFFSQSFATRLHTNPAFTGLVDDYSVTLSYRNQFPTLAGSFVSAQAGADWRLDTPGQHHALGLLINQDRTGSVGYTRLEIGGLYAYHTRLNEHLALSGGVRASYGRQRVGYDNFVFGDQITEDGTVVGPTAEALNFFPVNYLSLGTGAVLYTEQGWLSLAGQHLNQPNLGFQKQSQLPILLSVSGGYKFFIVKPATGVAVREVSYTPVAAYSRQGGSQRTETGVYLTASPVTLGAVYRNIFSPGSVGTQHVLAIVAGIQAGELRVGYSYDVGLSRLSADLGGAHEITVALRAFDRLENAHRRLKRRVYPIAPCPAF</sequence>
<dbReference type="Pfam" id="PF11751">
    <property type="entry name" value="PorP_SprF"/>
    <property type="match status" value="1"/>
</dbReference>
<gene>
    <name evidence="1" type="ORF">AUC43_04705</name>
</gene>
<evidence type="ECO:0008006" key="3">
    <source>
        <dbReference type="Google" id="ProtNLM"/>
    </source>
</evidence>
<reference evidence="1 2" key="1">
    <citation type="submission" date="2015-12" db="EMBL/GenBank/DDBJ databases">
        <authorList>
            <person name="Shamseldin A."/>
            <person name="Moawad H."/>
            <person name="Abd El-Rahim W.M."/>
            <person name="Sadowsky M.J."/>
        </authorList>
    </citation>
    <scope>NUCLEOTIDE SEQUENCE [LARGE SCALE GENOMIC DNA]</scope>
    <source>
        <strain evidence="1 2">DG5B</strain>
    </source>
</reference>
<accession>A0A0U4CMG4</accession>
<keyword evidence="2" id="KW-1185">Reference proteome</keyword>
<name>A0A0U4CMG4_9BACT</name>
<dbReference type="InterPro" id="IPR019861">
    <property type="entry name" value="PorP/SprF_Bacteroidetes"/>
</dbReference>
<dbReference type="NCBIfam" id="TIGR03519">
    <property type="entry name" value="T9SS_PorP_fam"/>
    <property type="match status" value="1"/>
</dbReference>
<dbReference type="Proteomes" id="UP000059542">
    <property type="component" value="Chromosome"/>
</dbReference>
<dbReference type="AlphaFoldDB" id="A0A0U4CMG4"/>
<evidence type="ECO:0000313" key="1">
    <source>
        <dbReference type="EMBL" id="ALW84446.1"/>
    </source>
</evidence>